<feature type="compositionally biased region" description="Polar residues" evidence="1">
    <location>
        <begin position="113"/>
        <end position="123"/>
    </location>
</feature>
<organism evidence="2 3">
    <name type="scientific">Riccia sorocarpa</name>
    <dbReference type="NCBI Taxonomy" id="122646"/>
    <lineage>
        <taxon>Eukaryota</taxon>
        <taxon>Viridiplantae</taxon>
        <taxon>Streptophyta</taxon>
        <taxon>Embryophyta</taxon>
        <taxon>Marchantiophyta</taxon>
        <taxon>Marchantiopsida</taxon>
        <taxon>Marchantiidae</taxon>
        <taxon>Marchantiales</taxon>
        <taxon>Ricciaceae</taxon>
        <taxon>Riccia</taxon>
    </lineage>
</organism>
<feature type="compositionally biased region" description="Basic and acidic residues" evidence="1">
    <location>
        <begin position="156"/>
        <end position="178"/>
    </location>
</feature>
<gene>
    <name evidence="2" type="ORF">R1sor_008784</name>
</gene>
<proteinExistence type="predicted"/>
<evidence type="ECO:0000313" key="2">
    <source>
        <dbReference type="EMBL" id="KAL3695133.1"/>
    </source>
</evidence>
<evidence type="ECO:0000313" key="3">
    <source>
        <dbReference type="Proteomes" id="UP001633002"/>
    </source>
</evidence>
<dbReference type="AlphaFoldDB" id="A0ABD3HUG7"/>
<comment type="caution">
    <text evidence="2">The sequence shown here is derived from an EMBL/GenBank/DDBJ whole genome shotgun (WGS) entry which is preliminary data.</text>
</comment>
<sequence length="213" mass="24143">MYGDESQREDPNLQFAAQRRGIPNLNFPVHMGEAPNLQFLAHLAENSSLQFPAQMACLFHAEKPSTPLFNSGGSQVRPQVLRPFAEPAPIDRNYPTAAGPSINNYFDDICIPSNQPVDLTSSEQAEDEDVEEKKPRPKARRRRQPTSGNARTRPPANDKRSEREERRQKAVEESESRHFNWLVEAETRREELKASRSPEVVQVLGAMAEQVRL</sequence>
<dbReference type="Proteomes" id="UP001633002">
    <property type="component" value="Unassembled WGS sequence"/>
</dbReference>
<accession>A0ABD3HUG7</accession>
<keyword evidence="3" id="KW-1185">Reference proteome</keyword>
<dbReference type="EMBL" id="JBJQOH010000003">
    <property type="protein sequence ID" value="KAL3695133.1"/>
    <property type="molecule type" value="Genomic_DNA"/>
</dbReference>
<name>A0ABD3HUG7_9MARC</name>
<reference evidence="2 3" key="1">
    <citation type="submission" date="2024-09" db="EMBL/GenBank/DDBJ databases">
        <title>Chromosome-scale assembly of Riccia sorocarpa.</title>
        <authorList>
            <person name="Paukszto L."/>
        </authorList>
    </citation>
    <scope>NUCLEOTIDE SEQUENCE [LARGE SCALE GENOMIC DNA]</scope>
    <source>
        <strain evidence="2">LP-2024</strain>
        <tissue evidence="2">Aerial parts of the thallus</tissue>
    </source>
</reference>
<protein>
    <submittedName>
        <fullName evidence="2">Uncharacterized protein</fullName>
    </submittedName>
</protein>
<evidence type="ECO:0000256" key="1">
    <source>
        <dbReference type="SAM" id="MobiDB-lite"/>
    </source>
</evidence>
<feature type="region of interest" description="Disordered" evidence="1">
    <location>
        <begin position="113"/>
        <end position="180"/>
    </location>
</feature>
<feature type="compositionally biased region" description="Basic residues" evidence="1">
    <location>
        <begin position="135"/>
        <end position="144"/>
    </location>
</feature>